<organism evidence="5 6">
    <name type="scientific">Microbulbifer echini</name>
    <dbReference type="NCBI Taxonomy" id="1529067"/>
    <lineage>
        <taxon>Bacteria</taxon>
        <taxon>Pseudomonadati</taxon>
        <taxon>Pseudomonadota</taxon>
        <taxon>Gammaproteobacteria</taxon>
        <taxon>Cellvibrionales</taxon>
        <taxon>Microbulbiferaceae</taxon>
        <taxon>Microbulbifer</taxon>
    </lineage>
</organism>
<sequence length="296" mass="33373">MSQINREERVPIHQQEQLWEALIDSYPDPLLGIRLGLAMQTNQIGLVGYLLMTQKDLGATIEQLITYHPLLGEGGHFEMRRDALTVNLCYHPNFLSYAQIRVETVLAACLAQTRIMTGGKFQTHKIMLSYPAPSLALQQQYQALLQTPVTFNAQVSAIRFPAHYLALPLAAADRDVVACLKPKADAHLQALAEKSLHRKVSLLLQQSPDLTREQAAKHLCLSPRHLSRKLQGEQVNFRKLQDEVRSYYAKQWLMEGNKSIVEIATALGYSDESAFGKAFRRWEGVSPGCYRECLTT</sequence>
<keyword evidence="3" id="KW-0804">Transcription</keyword>
<dbReference type="InterPro" id="IPR018060">
    <property type="entry name" value="HTH_AraC"/>
</dbReference>
<dbReference type="PANTHER" id="PTHR47894:SF1">
    <property type="entry name" value="HTH-TYPE TRANSCRIPTIONAL REGULATOR VQSM"/>
    <property type="match status" value="1"/>
</dbReference>
<dbReference type="PROSITE" id="PS01124">
    <property type="entry name" value="HTH_ARAC_FAMILY_2"/>
    <property type="match status" value="1"/>
</dbReference>
<evidence type="ECO:0000256" key="3">
    <source>
        <dbReference type="ARBA" id="ARBA00023163"/>
    </source>
</evidence>
<keyword evidence="2" id="KW-0238">DNA-binding</keyword>
<gene>
    <name evidence="5" type="ORF">ACCI51_08145</name>
</gene>
<feature type="domain" description="HTH araC/xylS-type" evidence="4">
    <location>
        <begin position="194"/>
        <end position="293"/>
    </location>
</feature>
<protein>
    <submittedName>
        <fullName evidence="5">AraC family transcriptional regulator ligand-binding domain-containing protein</fullName>
    </submittedName>
</protein>
<dbReference type="SMART" id="SM00342">
    <property type="entry name" value="HTH_ARAC"/>
    <property type="match status" value="1"/>
</dbReference>
<dbReference type="PANTHER" id="PTHR47894">
    <property type="entry name" value="HTH-TYPE TRANSCRIPTIONAL REGULATOR GADX"/>
    <property type="match status" value="1"/>
</dbReference>
<dbReference type="InterPro" id="IPR009057">
    <property type="entry name" value="Homeodomain-like_sf"/>
</dbReference>
<accession>A0ABV4NNC5</accession>
<keyword evidence="1" id="KW-0805">Transcription regulation</keyword>
<dbReference type="Proteomes" id="UP001569414">
    <property type="component" value="Unassembled WGS sequence"/>
</dbReference>
<evidence type="ECO:0000256" key="2">
    <source>
        <dbReference type="ARBA" id="ARBA00023125"/>
    </source>
</evidence>
<dbReference type="InterPro" id="IPR032687">
    <property type="entry name" value="AraC-type_N"/>
</dbReference>
<evidence type="ECO:0000313" key="6">
    <source>
        <dbReference type="Proteomes" id="UP001569414"/>
    </source>
</evidence>
<name>A0ABV4NNC5_9GAMM</name>
<dbReference type="RefSeq" id="WP_371843238.1">
    <property type="nucleotide sequence ID" value="NZ_JBGMEL010000006.1"/>
</dbReference>
<dbReference type="SUPFAM" id="SSF46689">
    <property type="entry name" value="Homeodomain-like"/>
    <property type="match status" value="1"/>
</dbReference>
<dbReference type="Pfam" id="PF12833">
    <property type="entry name" value="HTH_18"/>
    <property type="match status" value="1"/>
</dbReference>
<dbReference type="EMBL" id="JBGMEL010000006">
    <property type="protein sequence ID" value="MFA0790516.1"/>
    <property type="molecule type" value="Genomic_DNA"/>
</dbReference>
<evidence type="ECO:0000259" key="4">
    <source>
        <dbReference type="PROSITE" id="PS01124"/>
    </source>
</evidence>
<dbReference type="InterPro" id="IPR020449">
    <property type="entry name" value="Tscrpt_reg_AraC-type_HTH"/>
</dbReference>
<comment type="caution">
    <text evidence="5">The sequence shown here is derived from an EMBL/GenBank/DDBJ whole genome shotgun (WGS) entry which is preliminary data.</text>
</comment>
<proteinExistence type="predicted"/>
<evidence type="ECO:0000313" key="5">
    <source>
        <dbReference type="EMBL" id="MFA0790516.1"/>
    </source>
</evidence>
<dbReference type="Gene3D" id="1.10.10.60">
    <property type="entry name" value="Homeodomain-like"/>
    <property type="match status" value="1"/>
</dbReference>
<keyword evidence="6" id="KW-1185">Reference proteome</keyword>
<evidence type="ECO:0000256" key="1">
    <source>
        <dbReference type="ARBA" id="ARBA00023015"/>
    </source>
</evidence>
<dbReference type="PRINTS" id="PR00032">
    <property type="entry name" value="HTHARAC"/>
</dbReference>
<dbReference type="Pfam" id="PF12625">
    <property type="entry name" value="Arabinose_bd"/>
    <property type="match status" value="1"/>
</dbReference>
<reference evidence="5 6" key="1">
    <citation type="submission" date="2024-08" db="EMBL/GenBank/DDBJ databases">
        <authorList>
            <person name="Ishaq N."/>
        </authorList>
    </citation>
    <scope>NUCLEOTIDE SEQUENCE [LARGE SCALE GENOMIC DNA]</scope>
    <source>
        <strain evidence="5 6">JCM 30400</strain>
    </source>
</reference>